<accession>A0ABP9FLE8</accession>
<dbReference type="InterPro" id="IPR011010">
    <property type="entry name" value="DNA_brk_join_enz"/>
</dbReference>
<organism evidence="8 9">
    <name type="scientific">Tessaracoccus lubricantis</name>
    <dbReference type="NCBI Taxonomy" id="545543"/>
    <lineage>
        <taxon>Bacteria</taxon>
        <taxon>Bacillati</taxon>
        <taxon>Actinomycetota</taxon>
        <taxon>Actinomycetes</taxon>
        <taxon>Propionibacteriales</taxon>
        <taxon>Propionibacteriaceae</taxon>
        <taxon>Tessaracoccus</taxon>
    </lineage>
</organism>
<protein>
    <submittedName>
        <fullName evidence="8">Site-specific integrase</fullName>
    </submittedName>
</protein>
<dbReference type="PROSITE" id="PS51898">
    <property type="entry name" value="TYR_RECOMBINASE"/>
    <property type="match status" value="1"/>
</dbReference>
<dbReference type="InterPro" id="IPR050090">
    <property type="entry name" value="Tyrosine_recombinase_XerCD"/>
</dbReference>
<reference evidence="9" key="1">
    <citation type="journal article" date="2019" name="Int. J. Syst. Evol. Microbiol.">
        <title>The Global Catalogue of Microorganisms (GCM) 10K type strain sequencing project: providing services to taxonomists for standard genome sequencing and annotation.</title>
        <authorList>
            <consortium name="The Broad Institute Genomics Platform"/>
            <consortium name="The Broad Institute Genome Sequencing Center for Infectious Disease"/>
            <person name="Wu L."/>
            <person name="Ma J."/>
        </authorList>
    </citation>
    <scope>NUCLEOTIDE SEQUENCE [LARGE SCALE GENOMIC DNA]</scope>
    <source>
        <strain evidence="9">JCM 19125</strain>
    </source>
</reference>
<evidence type="ECO:0000256" key="5">
    <source>
        <dbReference type="PROSITE-ProRule" id="PRU01248"/>
    </source>
</evidence>
<dbReference type="InterPro" id="IPR058717">
    <property type="entry name" value="Phage_L5_Integrase_N"/>
</dbReference>
<comment type="similarity">
    <text evidence="1">Belongs to the 'phage' integrase family.</text>
</comment>
<evidence type="ECO:0000256" key="1">
    <source>
        <dbReference type="ARBA" id="ARBA00008857"/>
    </source>
</evidence>
<dbReference type="Proteomes" id="UP001501521">
    <property type="component" value="Unassembled WGS sequence"/>
</dbReference>
<feature type="domain" description="Core-binding (CB)" evidence="7">
    <location>
        <begin position="72"/>
        <end position="151"/>
    </location>
</feature>
<dbReference type="Gene3D" id="1.10.150.130">
    <property type="match status" value="1"/>
</dbReference>
<dbReference type="SUPFAM" id="SSF56349">
    <property type="entry name" value="DNA breaking-rejoining enzymes"/>
    <property type="match status" value="1"/>
</dbReference>
<evidence type="ECO:0000259" key="6">
    <source>
        <dbReference type="PROSITE" id="PS51898"/>
    </source>
</evidence>
<dbReference type="PROSITE" id="PS51900">
    <property type="entry name" value="CB"/>
    <property type="match status" value="1"/>
</dbReference>
<keyword evidence="2" id="KW-0229">DNA integration</keyword>
<proteinExistence type="inferred from homology"/>
<dbReference type="PANTHER" id="PTHR30349:SF64">
    <property type="entry name" value="PROPHAGE INTEGRASE INTD-RELATED"/>
    <property type="match status" value="1"/>
</dbReference>
<evidence type="ECO:0000256" key="4">
    <source>
        <dbReference type="ARBA" id="ARBA00023172"/>
    </source>
</evidence>
<dbReference type="Pfam" id="PF00589">
    <property type="entry name" value="Phage_integrase"/>
    <property type="match status" value="1"/>
</dbReference>
<dbReference type="InterPro" id="IPR004107">
    <property type="entry name" value="Integrase_SAM-like_N"/>
</dbReference>
<dbReference type="InterPro" id="IPR002104">
    <property type="entry name" value="Integrase_catalytic"/>
</dbReference>
<keyword evidence="3 5" id="KW-0238">DNA-binding</keyword>
<evidence type="ECO:0000313" key="8">
    <source>
        <dbReference type="EMBL" id="GAA4905967.1"/>
    </source>
</evidence>
<dbReference type="InterPro" id="IPR044068">
    <property type="entry name" value="CB"/>
</dbReference>
<evidence type="ECO:0000256" key="2">
    <source>
        <dbReference type="ARBA" id="ARBA00022908"/>
    </source>
</evidence>
<dbReference type="EMBL" id="BAABLV010000039">
    <property type="protein sequence ID" value="GAA4905967.1"/>
    <property type="molecule type" value="Genomic_DNA"/>
</dbReference>
<dbReference type="Pfam" id="PF26003">
    <property type="entry name" value="Integrase_N_phage"/>
    <property type="match status" value="1"/>
</dbReference>
<dbReference type="Gene3D" id="1.10.443.10">
    <property type="entry name" value="Intergrase catalytic core"/>
    <property type="match status" value="1"/>
</dbReference>
<keyword evidence="9" id="KW-1185">Reference proteome</keyword>
<dbReference type="InterPro" id="IPR013762">
    <property type="entry name" value="Integrase-like_cat_sf"/>
</dbReference>
<name>A0ABP9FLE8_9ACTN</name>
<comment type="caution">
    <text evidence="8">The sequence shown here is derived from an EMBL/GenBank/DDBJ whole genome shotgun (WGS) entry which is preliminary data.</text>
</comment>
<dbReference type="PANTHER" id="PTHR30349">
    <property type="entry name" value="PHAGE INTEGRASE-RELATED"/>
    <property type="match status" value="1"/>
</dbReference>
<dbReference type="Pfam" id="PF14659">
    <property type="entry name" value="Phage_int_SAM_3"/>
    <property type="match status" value="1"/>
</dbReference>
<feature type="domain" description="Tyr recombinase" evidence="6">
    <location>
        <begin position="173"/>
        <end position="363"/>
    </location>
</feature>
<dbReference type="RefSeq" id="WP_345583700.1">
    <property type="nucleotide sequence ID" value="NZ_BAABLV010000039.1"/>
</dbReference>
<evidence type="ECO:0000256" key="3">
    <source>
        <dbReference type="ARBA" id="ARBA00023125"/>
    </source>
</evidence>
<evidence type="ECO:0000259" key="7">
    <source>
        <dbReference type="PROSITE" id="PS51900"/>
    </source>
</evidence>
<gene>
    <name evidence="8" type="ORF">GCM10025789_26690</name>
</gene>
<dbReference type="CDD" id="cd01189">
    <property type="entry name" value="INT_ICEBs1_C_like"/>
    <property type="match status" value="1"/>
</dbReference>
<evidence type="ECO:0000313" key="9">
    <source>
        <dbReference type="Proteomes" id="UP001501521"/>
    </source>
</evidence>
<dbReference type="InterPro" id="IPR010998">
    <property type="entry name" value="Integrase_recombinase_N"/>
</dbReference>
<keyword evidence="4" id="KW-0233">DNA recombination</keyword>
<sequence length="368" mass="41637">MAHKRRLFGSIERRPGGYRARYVGVDGRRYDAPHLFLTRIDAEGWLSEVHREVLQGTWRPPQRDTGQGSELEFLSGFARRCIAERDLTPRTREEYEKLLENLILPTLGDVQLRFLEPDRIRRWYSTVLTDDKPTQRKHSYSLLRSILREAEEEGLIERNPCRIRNAGRVRRTRDIEPASPVELNRLLDLPARQGLPVLLAGWCGLRAGEVRGLRRRDLDLSEGVVHVRQAITRTKGEVHIGPPKTTAGIRDVGIPPHLLPHLAKYVAKLPVAGRDGFLFPGQDGVSPMSEKALRYAYDQARKVTGREDLTFHDLRHSAASLAGMTGATTAELKSMMGHATAGMVERYQHANRASRARLAENMSKLADQ</sequence>